<evidence type="ECO:0000256" key="1">
    <source>
        <dbReference type="SAM" id="MobiDB-lite"/>
    </source>
</evidence>
<feature type="compositionally biased region" description="Basic residues" evidence="1">
    <location>
        <begin position="1"/>
        <end position="12"/>
    </location>
</feature>
<dbReference type="EMBL" id="KN880504">
    <property type="protein sequence ID" value="KIY68351.1"/>
    <property type="molecule type" value="Genomic_DNA"/>
</dbReference>
<feature type="region of interest" description="Disordered" evidence="1">
    <location>
        <begin position="1"/>
        <end position="23"/>
    </location>
</feature>
<feature type="compositionally biased region" description="Low complexity" evidence="1">
    <location>
        <begin position="59"/>
        <end position="75"/>
    </location>
</feature>
<gene>
    <name evidence="2" type="ORF">CYLTODRAFT_443394</name>
</gene>
<dbReference type="Proteomes" id="UP000054007">
    <property type="component" value="Unassembled WGS sequence"/>
</dbReference>
<evidence type="ECO:0000313" key="2">
    <source>
        <dbReference type="EMBL" id="KIY68351.1"/>
    </source>
</evidence>
<organism evidence="2 3">
    <name type="scientific">Cylindrobasidium torrendii FP15055 ss-10</name>
    <dbReference type="NCBI Taxonomy" id="1314674"/>
    <lineage>
        <taxon>Eukaryota</taxon>
        <taxon>Fungi</taxon>
        <taxon>Dikarya</taxon>
        <taxon>Basidiomycota</taxon>
        <taxon>Agaricomycotina</taxon>
        <taxon>Agaricomycetes</taxon>
        <taxon>Agaricomycetidae</taxon>
        <taxon>Agaricales</taxon>
        <taxon>Marasmiineae</taxon>
        <taxon>Physalacriaceae</taxon>
        <taxon>Cylindrobasidium</taxon>
    </lineage>
</organism>
<feature type="region of interest" description="Disordered" evidence="1">
    <location>
        <begin position="128"/>
        <end position="148"/>
    </location>
</feature>
<reference evidence="2 3" key="1">
    <citation type="journal article" date="2015" name="Fungal Genet. Biol.">
        <title>Evolution of novel wood decay mechanisms in Agaricales revealed by the genome sequences of Fistulina hepatica and Cylindrobasidium torrendii.</title>
        <authorList>
            <person name="Floudas D."/>
            <person name="Held B.W."/>
            <person name="Riley R."/>
            <person name="Nagy L.G."/>
            <person name="Koehler G."/>
            <person name="Ransdell A.S."/>
            <person name="Younus H."/>
            <person name="Chow J."/>
            <person name="Chiniquy J."/>
            <person name="Lipzen A."/>
            <person name="Tritt A."/>
            <person name="Sun H."/>
            <person name="Haridas S."/>
            <person name="LaButti K."/>
            <person name="Ohm R.A."/>
            <person name="Kues U."/>
            <person name="Blanchette R.A."/>
            <person name="Grigoriev I.V."/>
            <person name="Minto R.E."/>
            <person name="Hibbett D.S."/>
        </authorList>
    </citation>
    <scope>NUCLEOTIDE SEQUENCE [LARGE SCALE GENOMIC DNA]</scope>
    <source>
        <strain evidence="2 3">FP15055 ss-10</strain>
    </source>
</reference>
<protein>
    <submittedName>
        <fullName evidence="2">Uncharacterized protein</fullName>
    </submittedName>
</protein>
<evidence type="ECO:0000313" key="3">
    <source>
        <dbReference type="Proteomes" id="UP000054007"/>
    </source>
</evidence>
<proteinExistence type="predicted"/>
<name>A0A0D7BFF1_9AGAR</name>
<feature type="compositionally biased region" description="Acidic residues" evidence="1">
    <location>
        <begin position="44"/>
        <end position="55"/>
    </location>
</feature>
<dbReference type="AlphaFoldDB" id="A0A0D7BFF1"/>
<sequence>MSAVRFQKRPRYAKPPTETTSRLAKLSLEADTELYTDQEVLLDASDEEASEDEDGQTLSRGSSSSESPTPRSPESSLERRVHVLERLLIKETHARRQLEGEIAVLEYDFECFKAEVAAPVETNLNYDADDDRSCPSTPAPKGRLDEDDDMMFRENPFQNDTATVGLKRKASYDCPPLLRLTVSEPTPVPREAFLMRPFIVSPCPTRESAFQPLTRCKSDTGGL</sequence>
<feature type="region of interest" description="Disordered" evidence="1">
    <location>
        <begin position="37"/>
        <end position="78"/>
    </location>
</feature>
<keyword evidence="3" id="KW-1185">Reference proteome</keyword>
<accession>A0A0D7BFF1</accession>